<dbReference type="InterPro" id="IPR002495">
    <property type="entry name" value="Glyco_trans_8"/>
</dbReference>
<dbReference type="InterPro" id="IPR029044">
    <property type="entry name" value="Nucleotide-diphossugar_trans"/>
</dbReference>
<dbReference type="Gene3D" id="3.90.550.10">
    <property type="entry name" value="Spore Coat Polysaccharide Biosynthesis Protein SpsA, Chain A"/>
    <property type="match status" value="1"/>
</dbReference>
<dbReference type="GO" id="GO:0046872">
    <property type="term" value="F:metal ion binding"/>
    <property type="evidence" value="ECO:0007669"/>
    <property type="project" value="UniProtKB-KW"/>
</dbReference>
<dbReference type="InterPro" id="IPR029063">
    <property type="entry name" value="SAM-dependent_MTases_sf"/>
</dbReference>
<keyword evidence="4" id="KW-0479">Metal-binding</keyword>
<dbReference type="Pfam" id="PF01501">
    <property type="entry name" value="Glyco_transf_8"/>
    <property type="match status" value="1"/>
</dbReference>
<dbReference type="GO" id="GO:0016757">
    <property type="term" value="F:glycosyltransferase activity"/>
    <property type="evidence" value="ECO:0007669"/>
    <property type="project" value="UniProtKB-KW"/>
</dbReference>
<dbReference type="PANTHER" id="PTHR13778:SF47">
    <property type="entry name" value="LIPOPOLYSACCHARIDE 1,3-GALACTOSYLTRANSFERASE"/>
    <property type="match status" value="1"/>
</dbReference>
<reference evidence="5 6" key="1">
    <citation type="submission" date="2020-01" db="EMBL/GenBank/DDBJ databases">
        <authorList>
            <person name="Gupta K D."/>
        </authorList>
    </citation>
    <scope>NUCLEOTIDE SEQUENCE [LARGE SCALE GENOMIC DNA]</scope>
</reference>
<dbReference type="AlphaFoldDB" id="A0A8S0VUM9"/>
<dbReference type="SUPFAM" id="SSF53335">
    <property type="entry name" value="S-adenosyl-L-methionine-dependent methyltransferases"/>
    <property type="match status" value="1"/>
</dbReference>
<dbReference type="InterPro" id="IPR050748">
    <property type="entry name" value="Glycosyltrans_8_dom-fam"/>
</dbReference>
<evidence type="ECO:0000313" key="6">
    <source>
        <dbReference type="Proteomes" id="UP000467700"/>
    </source>
</evidence>
<evidence type="ECO:0000256" key="3">
    <source>
        <dbReference type="ARBA" id="ARBA00022679"/>
    </source>
</evidence>
<evidence type="ECO:0000313" key="5">
    <source>
        <dbReference type="EMBL" id="CAA7262410.1"/>
    </source>
</evidence>
<keyword evidence="3" id="KW-0808">Transferase</keyword>
<dbReference type="EMBL" id="CACVBS010000036">
    <property type="protein sequence ID" value="CAA7262410.1"/>
    <property type="molecule type" value="Genomic_DNA"/>
</dbReference>
<comment type="caution">
    <text evidence="5">The sequence shown here is derived from an EMBL/GenBank/DDBJ whole genome shotgun (WGS) entry which is preliminary data.</text>
</comment>
<proteinExistence type="inferred from homology"/>
<dbReference type="PANTHER" id="PTHR13778">
    <property type="entry name" value="GLYCOSYLTRANSFERASE 8 DOMAIN-CONTAINING PROTEIN"/>
    <property type="match status" value="1"/>
</dbReference>
<gene>
    <name evidence="5" type="ORF">AAE3_LOCUS4689</name>
</gene>
<dbReference type="Pfam" id="PF13578">
    <property type="entry name" value="Methyltransf_24"/>
    <property type="match status" value="1"/>
</dbReference>
<keyword evidence="6" id="KW-1185">Reference proteome</keyword>
<sequence>MPAYQFTPTQDWFSHNIDHWKALFPLVPSAKPRVLEIGSWEGRSAVFLLEILCRDGGEIVCIDNFDLFHTEAGQERYRKMQHNLELTGKKSRIMPQFSTPALMTILTEEISAAVPGFDWIYVDGSHEADDTLRDGELVWRLARKGAIVIFDDYLWDKEPEDSMHHPKRGIDAFLLLHQGEYGRFTDPLHYQVVFRKLTDMRIGFLIDNAGSKTDEGFGYGINIALTVDSAYAVGAVVTIRSIADSTAGRRSFYIVDCGLSKHDKEKLAASVGDLSQRSDDDFCRVAGRELDEVDGALLGEAGHDTRIANRASGKAVGAAFDVGHPMGHEGVAKRPYFNAGVMLLDLSRIRQGIEKLLELGERMKSSKFRDQDVLNLHFADDWMPFGLEWNAQGLGTYARYPSDDRKCLQGQLERMKDPAIVHFTGPVHPSLVEVLNPWVEPPTAKPWGYVGAPGHPFENEWQLVLGKTEWRLKS</sequence>
<protein>
    <submittedName>
        <fullName evidence="5">Uncharacterized protein</fullName>
    </submittedName>
</protein>
<name>A0A8S0VUM9_CYCAE</name>
<comment type="similarity">
    <text evidence="1">Belongs to the glycosyltransferase 8 family.</text>
</comment>
<dbReference type="Gene3D" id="3.40.50.150">
    <property type="entry name" value="Vaccinia Virus protein VP39"/>
    <property type="match status" value="1"/>
</dbReference>
<dbReference type="Proteomes" id="UP000467700">
    <property type="component" value="Unassembled WGS sequence"/>
</dbReference>
<dbReference type="SUPFAM" id="SSF53448">
    <property type="entry name" value="Nucleotide-diphospho-sugar transferases"/>
    <property type="match status" value="1"/>
</dbReference>
<evidence type="ECO:0000256" key="2">
    <source>
        <dbReference type="ARBA" id="ARBA00022676"/>
    </source>
</evidence>
<evidence type="ECO:0000256" key="1">
    <source>
        <dbReference type="ARBA" id="ARBA00006351"/>
    </source>
</evidence>
<accession>A0A8S0VUM9</accession>
<organism evidence="5 6">
    <name type="scientific">Cyclocybe aegerita</name>
    <name type="common">Black poplar mushroom</name>
    <name type="synonym">Agrocybe aegerita</name>
    <dbReference type="NCBI Taxonomy" id="1973307"/>
    <lineage>
        <taxon>Eukaryota</taxon>
        <taxon>Fungi</taxon>
        <taxon>Dikarya</taxon>
        <taxon>Basidiomycota</taxon>
        <taxon>Agaricomycotina</taxon>
        <taxon>Agaricomycetes</taxon>
        <taxon>Agaricomycetidae</taxon>
        <taxon>Agaricales</taxon>
        <taxon>Agaricineae</taxon>
        <taxon>Bolbitiaceae</taxon>
        <taxon>Cyclocybe</taxon>
    </lineage>
</organism>
<dbReference type="OrthoDB" id="2014201at2759"/>
<evidence type="ECO:0000256" key="4">
    <source>
        <dbReference type="ARBA" id="ARBA00022723"/>
    </source>
</evidence>
<keyword evidence="2" id="KW-0328">Glycosyltransferase</keyword>